<organism evidence="1 2">
    <name type="scientific">Rhizophagus clarus</name>
    <dbReference type="NCBI Taxonomy" id="94130"/>
    <lineage>
        <taxon>Eukaryota</taxon>
        <taxon>Fungi</taxon>
        <taxon>Fungi incertae sedis</taxon>
        <taxon>Mucoromycota</taxon>
        <taxon>Glomeromycotina</taxon>
        <taxon>Glomeromycetes</taxon>
        <taxon>Glomerales</taxon>
        <taxon>Glomeraceae</taxon>
        <taxon>Rhizophagus</taxon>
    </lineage>
</organism>
<dbReference type="Proteomes" id="UP000247702">
    <property type="component" value="Unassembled WGS sequence"/>
</dbReference>
<protein>
    <submittedName>
        <fullName evidence="1">Uncharacterized protein</fullName>
    </submittedName>
</protein>
<evidence type="ECO:0000313" key="1">
    <source>
        <dbReference type="EMBL" id="GBB94692.1"/>
    </source>
</evidence>
<reference evidence="1 2" key="1">
    <citation type="submission" date="2017-11" db="EMBL/GenBank/DDBJ databases">
        <title>The genome of Rhizophagus clarus HR1 reveals common genetic basis of auxotrophy among arbuscular mycorrhizal fungi.</title>
        <authorList>
            <person name="Kobayashi Y."/>
        </authorList>
    </citation>
    <scope>NUCLEOTIDE SEQUENCE [LARGE SCALE GENOMIC DNA]</scope>
    <source>
        <strain evidence="1 2">HR1</strain>
    </source>
</reference>
<sequence length="102" mass="11215">MRSGEGGEGEAQDTLIIDPAFANIWDNILAQDASSSTLPSPPPEDKIINKTTTSFTFLPEFSGTKKKQKTQKVEVTHIITGYQAPSDCNFIQDILIYDIPVK</sequence>
<name>A0A2Z6R1K0_9GLOM</name>
<gene>
    <name evidence="1" type="ORF">RclHR1_00240040</name>
</gene>
<proteinExistence type="predicted"/>
<keyword evidence="2" id="KW-1185">Reference proteome</keyword>
<comment type="caution">
    <text evidence="1">The sequence shown here is derived from an EMBL/GenBank/DDBJ whole genome shotgun (WGS) entry which is preliminary data.</text>
</comment>
<evidence type="ECO:0000313" key="2">
    <source>
        <dbReference type="Proteomes" id="UP000247702"/>
    </source>
</evidence>
<accession>A0A2Z6R1K0</accession>
<dbReference type="AlphaFoldDB" id="A0A2Z6R1K0"/>
<dbReference type="EMBL" id="BEXD01001557">
    <property type="protein sequence ID" value="GBB94692.1"/>
    <property type="molecule type" value="Genomic_DNA"/>
</dbReference>